<gene>
    <name evidence="1" type="ORF">DSM107014_09480</name>
</gene>
<proteinExistence type="predicted"/>
<dbReference type="EMBL" id="JADQBC010000055">
    <property type="protein sequence ID" value="MBR8828110.1"/>
    <property type="molecule type" value="Genomic_DNA"/>
</dbReference>
<protein>
    <submittedName>
        <fullName evidence="1">Uncharacterized protein</fullName>
    </submittedName>
</protein>
<evidence type="ECO:0000313" key="1">
    <source>
        <dbReference type="EMBL" id="MBR8828110.1"/>
    </source>
</evidence>
<accession>A0A941GRD0</accession>
<organism evidence="1 2">
    <name type="scientific">Gomphosphaeria aponina SAG 52.96 = DSM 107014</name>
    <dbReference type="NCBI Taxonomy" id="1521640"/>
    <lineage>
        <taxon>Bacteria</taxon>
        <taxon>Bacillati</taxon>
        <taxon>Cyanobacteriota</taxon>
        <taxon>Cyanophyceae</taxon>
        <taxon>Oscillatoriophycideae</taxon>
        <taxon>Chroococcales</taxon>
        <taxon>Gomphosphaeriaceae</taxon>
        <taxon>Gomphosphaeria</taxon>
    </lineage>
</organism>
<dbReference type="Proteomes" id="UP000767446">
    <property type="component" value="Unassembled WGS sequence"/>
</dbReference>
<reference evidence="1" key="1">
    <citation type="submission" date="2021-02" db="EMBL/GenBank/DDBJ databases">
        <title>Metagenome analyses of Stigonema ocellatum DSM 106950, Chlorogloea purpurea SAG 13.99 and Gomphosphaeria aponina DSM 107014.</title>
        <authorList>
            <person name="Marter P."/>
            <person name="Huang S."/>
        </authorList>
    </citation>
    <scope>NUCLEOTIDE SEQUENCE</scope>
    <source>
        <strain evidence="1">JP213</strain>
    </source>
</reference>
<evidence type="ECO:0000313" key="2">
    <source>
        <dbReference type="Proteomes" id="UP000767446"/>
    </source>
</evidence>
<comment type="caution">
    <text evidence="1">The sequence shown here is derived from an EMBL/GenBank/DDBJ whole genome shotgun (WGS) entry which is preliminary data.</text>
</comment>
<sequence length="205" mass="22835">MYYDRLTLDELQKSFDLKIAEAYGIFNNLPEVAPSNLLTEVLQDNLPLAIAIGTEKARSELIVAPILVALRKLLNNQISLFSGVEFNVAVERGLNGICDFMISFSPQQLFIKAPVITMVEAKNDNLKSGLGQCLGEMIAAQIFNQRENNELEIIYGVVTTGTSWQFLSLKEQTVEIDLEEYSINNLPQILGILVGFIPKIKTLLN</sequence>
<dbReference type="AlphaFoldDB" id="A0A941GRD0"/>
<name>A0A941GRD0_9CHRO</name>